<accession>A0A7L8AD68</accession>
<gene>
    <name evidence="2" type="ORF">H9I45_10955</name>
</gene>
<protein>
    <recommendedName>
        <fullName evidence="4">Chalcone isomerase domain-containing protein</fullName>
    </recommendedName>
</protein>
<keyword evidence="1" id="KW-0732">Signal</keyword>
<reference evidence="2 3" key="1">
    <citation type="journal article" date="2016" name="Int. J. Syst. Evol. Microbiol.">
        <title>Polaribacter haliotis sp. nov., isolated from the gut of abalone Haliotis discus hannai.</title>
        <authorList>
            <person name="Kim Y.O."/>
            <person name="Park I.S."/>
            <person name="Park S."/>
            <person name="Nam B.H."/>
            <person name="Park J.M."/>
            <person name="Kim D.G."/>
            <person name="Yoon J.H."/>
        </authorList>
    </citation>
    <scope>NUCLEOTIDE SEQUENCE [LARGE SCALE GENOMIC DNA]</scope>
    <source>
        <strain evidence="2 3">KCTC 52418</strain>
    </source>
</reference>
<evidence type="ECO:0008006" key="4">
    <source>
        <dbReference type="Google" id="ProtNLM"/>
    </source>
</evidence>
<name>A0A7L8AD68_9FLAO</name>
<feature type="chain" id="PRO_5032338319" description="Chalcone isomerase domain-containing protein" evidence="1">
    <location>
        <begin position="20"/>
        <end position="196"/>
    </location>
</feature>
<dbReference type="RefSeq" id="WP_140422718.1">
    <property type="nucleotide sequence ID" value="NZ_CP061813.1"/>
</dbReference>
<dbReference type="OrthoDB" id="704518at2"/>
<dbReference type="EMBL" id="CP061813">
    <property type="protein sequence ID" value="QOD59867.1"/>
    <property type="molecule type" value="Genomic_DNA"/>
</dbReference>
<dbReference type="Proteomes" id="UP000516764">
    <property type="component" value="Chromosome"/>
</dbReference>
<sequence length="196" mass="23256">MKKSILILFTLFISVSAFSQETETENLIKLDSTWGKEMFPFPIRFAKNINYTGVAEVRFPPKGWRTPEHTLFWSYTYVWSINFDEKITAKQLKQDLEKYFDGLNDVRDNHNIEQKATATIQRINKKKSTTFFEGKVDTYDHFATNKRIVLNVKIESNYCKKTQKTVILFKFSPKEFKHKVWETLNDIELVNKFCKK</sequence>
<evidence type="ECO:0000313" key="3">
    <source>
        <dbReference type="Proteomes" id="UP000516764"/>
    </source>
</evidence>
<feature type="signal peptide" evidence="1">
    <location>
        <begin position="1"/>
        <end position="19"/>
    </location>
</feature>
<dbReference type="AlphaFoldDB" id="A0A7L8AD68"/>
<organism evidence="2 3">
    <name type="scientific">Polaribacter haliotis</name>
    <dbReference type="NCBI Taxonomy" id="1888915"/>
    <lineage>
        <taxon>Bacteria</taxon>
        <taxon>Pseudomonadati</taxon>
        <taxon>Bacteroidota</taxon>
        <taxon>Flavobacteriia</taxon>
        <taxon>Flavobacteriales</taxon>
        <taxon>Flavobacteriaceae</taxon>
    </lineage>
</organism>
<keyword evidence="3" id="KW-1185">Reference proteome</keyword>
<evidence type="ECO:0000313" key="2">
    <source>
        <dbReference type="EMBL" id="QOD59867.1"/>
    </source>
</evidence>
<proteinExistence type="predicted"/>
<dbReference type="KEGG" id="phal:H9I45_10955"/>
<evidence type="ECO:0000256" key="1">
    <source>
        <dbReference type="SAM" id="SignalP"/>
    </source>
</evidence>